<evidence type="ECO:0000259" key="1">
    <source>
        <dbReference type="Pfam" id="PF00149"/>
    </source>
</evidence>
<dbReference type="CDD" id="cd00838">
    <property type="entry name" value="MPP_superfamily"/>
    <property type="match status" value="1"/>
</dbReference>
<dbReference type="Gene3D" id="3.60.21.10">
    <property type="match status" value="1"/>
</dbReference>
<evidence type="ECO:0000313" key="3">
    <source>
        <dbReference type="Proteomes" id="UP001431221"/>
    </source>
</evidence>
<dbReference type="InterPro" id="IPR029052">
    <property type="entry name" value="Metallo-depent_PP-like"/>
</dbReference>
<name>A0ABT0GU14_9HYPH</name>
<dbReference type="SUPFAM" id="SSF56300">
    <property type="entry name" value="Metallo-dependent phosphatases"/>
    <property type="match status" value="1"/>
</dbReference>
<dbReference type="EMBL" id="JALNMJ010000007">
    <property type="protein sequence ID" value="MCK7612916.1"/>
    <property type="molecule type" value="Genomic_DNA"/>
</dbReference>
<protein>
    <submittedName>
        <fullName evidence="2">Metallophosphoesterase</fullName>
    </submittedName>
</protein>
<sequence length="456" mass="50658">MEPPNTMMIDTPLTPLLPPIACTRSSDLDLPRSCVPWPLDKGHDHPFANNTATDLVTSLAKANELGPWDWPDRPVTFISDLHADAEGLLRSLVAARAIIRTSSGLTDFELTAFGRSCQIIIGGDCLDKGPSNLDLLDSLSFLMRSGTDVVLLAGNHDLRLFLGLEALTVKRGSLNAHMFVRMGKKVMPLLKEIFDRHVDADTVLNDLPSEKDCLRLMVPGKKWTRQFPKAAASYMNEAAIKKEMARLKKKTDKFAEHAAEVGLTLRELYAAALKCRELFVEPGGRYTWFFSGLKAAHQSGSLLFVHAGIDDKMAEQISRKGVDHVNRRFRKESRKDPFVFYSGTVANLMRTKYRDVDHPLTERGVEELHLAGIKLLVHGHVNQHRGQELRSKHGLLHLEADITLDRHSRSSEGLDGIGTGATIISPDGNILGISRDFPHAKLFNPVEILKQHGLAR</sequence>
<evidence type="ECO:0000313" key="2">
    <source>
        <dbReference type="EMBL" id="MCK7612916.1"/>
    </source>
</evidence>
<organism evidence="2 3">
    <name type="scientific">Roseibium sediminicola</name>
    <dbReference type="NCBI Taxonomy" id="2933272"/>
    <lineage>
        <taxon>Bacteria</taxon>
        <taxon>Pseudomonadati</taxon>
        <taxon>Pseudomonadota</taxon>
        <taxon>Alphaproteobacteria</taxon>
        <taxon>Hyphomicrobiales</taxon>
        <taxon>Stappiaceae</taxon>
        <taxon>Roseibium</taxon>
    </lineage>
</organism>
<dbReference type="Proteomes" id="UP001431221">
    <property type="component" value="Unassembled WGS sequence"/>
</dbReference>
<reference evidence="2" key="1">
    <citation type="submission" date="2022-04" db="EMBL/GenBank/DDBJ databases">
        <title>Roseibium sp. CAU 1639 isolated from mud.</title>
        <authorList>
            <person name="Kim W."/>
        </authorList>
    </citation>
    <scope>NUCLEOTIDE SEQUENCE</scope>
    <source>
        <strain evidence="2">CAU 1639</strain>
    </source>
</reference>
<dbReference type="Pfam" id="PF00149">
    <property type="entry name" value="Metallophos"/>
    <property type="match status" value="1"/>
</dbReference>
<comment type="caution">
    <text evidence="2">The sequence shown here is derived from an EMBL/GenBank/DDBJ whole genome shotgun (WGS) entry which is preliminary data.</text>
</comment>
<dbReference type="PANTHER" id="PTHR46546:SF4">
    <property type="entry name" value="SHEWANELLA-LIKE PROTEIN PHOSPHATASE 1"/>
    <property type="match status" value="1"/>
</dbReference>
<accession>A0ABT0GU14</accession>
<gene>
    <name evidence="2" type="ORF">M0H32_12140</name>
</gene>
<keyword evidence="3" id="KW-1185">Reference proteome</keyword>
<proteinExistence type="predicted"/>
<dbReference type="RefSeq" id="WP_248154267.1">
    <property type="nucleotide sequence ID" value="NZ_JALNMJ010000007.1"/>
</dbReference>
<feature type="domain" description="Calcineurin-like phosphoesterase" evidence="1">
    <location>
        <begin position="74"/>
        <end position="161"/>
    </location>
</feature>
<dbReference type="InterPro" id="IPR004843">
    <property type="entry name" value="Calcineurin-like_PHP"/>
</dbReference>
<dbReference type="PANTHER" id="PTHR46546">
    <property type="entry name" value="SHEWANELLA-LIKE PROTEIN PHOSPHATASE 1"/>
    <property type="match status" value="1"/>
</dbReference>